<evidence type="ECO:0000313" key="2">
    <source>
        <dbReference type="Proteomes" id="UP000318815"/>
    </source>
</evidence>
<name>A0A5C6LMF9_9BACT</name>
<comment type="caution">
    <text evidence="1">The sequence shown here is derived from an EMBL/GenBank/DDBJ whole genome shotgun (WGS) entry which is preliminary data.</text>
</comment>
<reference evidence="1 2" key="1">
    <citation type="submission" date="2019-08" db="EMBL/GenBank/DDBJ databases">
        <title>Whole genome sequencing of chitin degrading bacteria Chitinophaga pinensis YS16.</title>
        <authorList>
            <person name="Singh R.P."/>
            <person name="Manchanda G."/>
            <person name="Maurya I.K."/>
            <person name="Joshi N.K."/>
            <person name="Srivastava A.K."/>
        </authorList>
    </citation>
    <scope>NUCLEOTIDE SEQUENCE [LARGE SCALE GENOMIC DNA]</scope>
    <source>
        <strain evidence="1 2">YS-16</strain>
    </source>
</reference>
<organism evidence="1 2">
    <name type="scientific">Chitinophaga pinensis</name>
    <dbReference type="NCBI Taxonomy" id="79329"/>
    <lineage>
        <taxon>Bacteria</taxon>
        <taxon>Pseudomonadati</taxon>
        <taxon>Bacteroidota</taxon>
        <taxon>Chitinophagia</taxon>
        <taxon>Chitinophagales</taxon>
        <taxon>Chitinophagaceae</taxon>
        <taxon>Chitinophaga</taxon>
    </lineage>
</organism>
<keyword evidence="2" id="KW-1185">Reference proteome</keyword>
<dbReference type="EMBL" id="VOHS01000048">
    <property type="protein sequence ID" value="TWV94300.1"/>
    <property type="molecule type" value="Genomic_DNA"/>
</dbReference>
<dbReference type="Proteomes" id="UP000318815">
    <property type="component" value="Unassembled WGS sequence"/>
</dbReference>
<dbReference type="RefSeq" id="WP_146307785.1">
    <property type="nucleotide sequence ID" value="NZ_VOHS01000048.1"/>
</dbReference>
<accession>A0A5C6LMF9</accession>
<gene>
    <name evidence="1" type="ORF">FEF09_25845</name>
</gene>
<sequence>MISQRGSDIHRRVACGTDIEKPWLATSDMWMPPLYGVATWKPIGHSPPDYSNASIAGRKDLSAGTESVYMDRYKGLDPETQSRTTLPPLRMISCGLKIAL</sequence>
<dbReference type="AlphaFoldDB" id="A0A5C6LMF9"/>
<evidence type="ECO:0000313" key="1">
    <source>
        <dbReference type="EMBL" id="TWV94300.1"/>
    </source>
</evidence>
<protein>
    <submittedName>
        <fullName evidence="1">Uncharacterized protein</fullName>
    </submittedName>
</protein>
<proteinExistence type="predicted"/>